<dbReference type="InterPro" id="IPR038430">
    <property type="entry name" value="NDAH_ubi_oxred_su3_sf"/>
</dbReference>
<evidence type="ECO:0000256" key="5">
    <source>
        <dbReference type="ARBA" id="ARBA00022989"/>
    </source>
</evidence>
<evidence type="ECO:0000256" key="4">
    <source>
        <dbReference type="ARBA" id="ARBA00022692"/>
    </source>
</evidence>
<gene>
    <name evidence="8" type="ORF">METZ01_LOCUS251046</name>
</gene>
<keyword evidence="5 7" id="KW-1133">Transmembrane helix</keyword>
<feature type="transmembrane region" description="Helical" evidence="7">
    <location>
        <begin position="27"/>
        <end position="51"/>
    </location>
</feature>
<comment type="similarity">
    <text evidence="2">Belongs to the complex I subunit 3 family.</text>
</comment>
<protein>
    <submittedName>
        <fullName evidence="8">Uncharacterized protein</fullName>
    </submittedName>
</protein>
<keyword evidence="6 7" id="KW-0472">Membrane</keyword>
<dbReference type="InterPro" id="IPR000440">
    <property type="entry name" value="NADH_UbQ/plastoQ_OxRdtase_su3"/>
</dbReference>
<dbReference type="EMBL" id="UINC01066972">
    <property type="protein sequence ID" value="SVB98192.1"/>
    <property type="molecule type" value="Genomic_DNA"/>
</dbReference>
<dbReference type="Pfam" id="PF00507">
    <property type="entry name" value="Oxidored_q4"/>
    <property type="match status" value="1"/>
</dbReference>
<sequence>MNSKPDEVTGYECGLYSTKGGRLKDRISFYTVGLTMMIFDVEVVLTFAFLLSFH</sequence>
<accession>A0A382IG04</accession>
<comment type="subcellular location">
    <subcellularLocation>
        <location evidence="1">Membrane</location>
    </subcellularLocation>
</comment>
<organism evidence="8">
    <name type="scientific">marine metagenome</name>
    <dbReference type="NCBI Taxonomy" id="408172"/>
    <lineage>
        <taxon>unclassified sequences</taxon>
        <taxon>metagenomes</taxon>
        <taxon>ecological metagenomes</taxon>
    </lineage>
</organism>
<keyword evidence="3" id="KW-0813">Transport</keyword>
<evidence type="ECO:0000256" key="1">
    <source>
        <dbReference type="ARBA" id="ARBA00004370"/>
    </source>
</evidence>
<dbReference type="AlphaFoldDB" id="A0A382IG04"/>
<name>A0A382IG04_9ZZZZ</name>
<keyword evidence="4 7" id="KW-0812">Transmembrane</keyword>
<evidence type="ECO:0000256" key="6">
    <source>
        <dbReference type="ARBA" id="ARBA00023136"/>
    </source>
</evidence>
<dbReference type="GO" id="GO:0008137">
    <property type="term" value="F:NADH dehydrogenase (ubiquinone) activity"/>
    <property type="evidence" value="ECO:0007669"/>
    <property type="project" value="InterPro"/>
</dbReference>
<evidence type="ECO:0000313" key="8">
    <source>
        <dbReference type="EMBL" id="SVB98192.1"/>
    </source>
</evidence>
<dbReference type="GO" id="GO:0016020">
    <property type="term" value="C:membrane"/>
    <property type="evidence" value="ECO:0007669"/>
    <property type="project" value="UniProtKB-SubCell"/>
</dbReference>
<evidence type="ECO:0000256" key="2">
    <source>
        <dbReference type="ARBA" id="ARBA00008472"/>
    </source>
</evidence>
<evidence type="ECO:0000256" key="3">
    <source>
        <dbReference type="ARBA" id="ARBA00022448"/>
    </source>
</evidence>
<dbReference type="Gene3D" id="1.20.58.1610">
    <property type="entry name" value="NADH:ubiquinone/plastoquinone oxidoreductase, chain 3"/>
    <property type="match status" value="1"/>
</dbReference>
<proteinExistence type="inferred from homology"/>
<reference evidence="8" key="1">
    <citation type="submission" date="2018-05" db="EMBL/GenBank/DDBJ databases">
        <authorList>
            <person name="Lanie J.A."/>
            <person name="Ng W.-L."/>
            <person name="Kazmierczak K.M."/>
            <person name="Andrzejewski T.M."/>
            <person name="Davidsen T.M."/>
            <person name="Wayne K.J."/>
            <person name="Tettelin H."/>
            <person name="Glass J.I."/>
            <person name="Rusch D."/>
            <person name="Podicherti R."/>
            <person name="Tsui H.-C.T."/>
            <person name="Winkler M.E."/>
        </authorList>
    </citation>
    <scope>NUCLEOTIDE SEQUENCE</scope>
</reference>
<evidence type="ECO:0000256" key="7">
    <source>
        <dbReference type="SAM" id="Phobius"/>
    </source>
</evidence>